<evidence type="ECO:0000256" key="6">
    <source>
        <dbReference type="ARBA" id="ARBA00030388"/>
    </source>
</evidence>
<gene>
    <name evidence="7" type="ORF">GO621_09695</name>
</gene>
<dbReference type="InterPro" id="IPR009614">
    <property type="entry name" value="YoeB_toxin"/>
</dbReference>
<dbReference type="PANTHER" id="PTHR38039:SF1">
    <property type="entry name" value="TOXIN YOEB"/>
    <property type="match status" value="1"/>
</dbReference>
<dbReference type="NCBIfam" id="TIGR02116">
    <property type="entry name" value="toxin_Txe_YoeB"/>
    <property type="match status" value="1"/>
</dbReference>
<dbReference type="GO" id="GO:0004519">
    <property type="term" value="F:endonuclease activity"/>
    <property type="evidence" value="ECO:0007669"/>
    <property type="project" value="UniProtKB-KW"/>
</dbReference>
<accession>A0A7K1SXR9</accession>
<dbReference type="SUPFAM" id="SSF143011">
    <property type="entry name" value="RelE-like"/>
    <property type="match status" value="1"/>
</dbReference>
<dbReference type="Proteomes" id="UP000462014">
    <property type="component" value="Unassembled WGS sequence"/>
</dbReference>
<keyword evidence="5" id="KW-0378">Hydrolase</keyword>
<dbReference type="InterPro" id="IPR035093">
    <property type="entry name" value="RelE/ParE_toxin_dom_sf"/>
</dbReference>
<comment type="similarity">
    <text evidence="1">Belongs to the YoeB family.</text>
</comment>
<evidence type="ECO:0000256" key="2">
    <source>
        <dbReference type="ARBA" id="ARBA00022649"/>
    </source>
</evidence>
<evidence type="ECO:0000313" key="8">
    <source>
        <dbReference type="Proteomes" id="UP000462014"/>
    </source>
</evidence>
<evidence type="ECO:0000256" key="5">
    <source>
        <dbReference type="ARBA" id="ARBA00022801"/>
    </source>
</evidence>
<dbReference type="GO" id="GO:0045892">
    <property type="term" value="P:negative regulation of DNA-templated transcription"/>
    <property type="evidence" value="ECO:0007669"/>
    <property type="project" value="TreeGrafter"/>
</dbReference>
<keyword evidence="3" id="KW-0540">Nuclease</keyword>
<sequence>MGKYTLNLSDKAVKDLSKILKSGDKKSIKTIEKIFEELQQNPYEGIGKPEALKYQYKGFWSRRII</sequence>
<evidence type="ECO:0000256" key="1">
    <source>
        <dbReference type="ARBA" id="ARBA00008172"/>
    </source>
</evidence>
<keyword evidence="8" id="KW-1185">Reference proteome</keyword>
<dbReference type="GO" id="GO:0016787">
    <property type="term" value="F:hydrolase activity"/>
    <property type="evidence" value="ECO:0007669"/>
    <property type="project" value="UniProtKB-KW"/>
</dbReference>
<dbReference type="Pfam" id="PF06769">
    <property type="entry name" value="YoeB_toxin"/>
    <property type="match status" value="1"/>
</dbReference>
<evidence type="ECO:0000256" key="3">
    <source>
        <dbReference type="ARBA" id="ARBA00022722"/>
    </source>
</evidence>
<organism evidence="7 8">
    <name type="scientific">Mucilaginibacter arboris</name>
    <dbReference type="NCBI Taxonomy" id="2682090"/>
    <lineage>
        <taxon>Bacteria</taxon>
        <taxon>Pseudomonadati</taxon>
        <taxon>Bacteroidota</taxon>
        <taxon>Sphingobacteriia</taxon>
        <taxon>Sphingobacteriales</taxon>
        <taxon>Sphingobacteriaceae</taxon>
        <taxon>Mucilaginibacter</taxon>
    </lineage>
</organism>
<dbReference type="PANTHER" id="PTHR38039">
    <property type="entry name" value="TOXIN YOEB"/>
    <property type="match status" value="1"/>
</dbReference>
<comment type="caution">
    <text evidence="7">The sequence shown here is derived from an EMBL/GenBank/DDBJ whole genome shotgun (WGS) entry which is preliminary data.</text>
</comment>
<reference evidence="7 8" key="1">
    <citation type="submission" date="2019-12" db="EMBL/GenBank/DDBJ databases">
        <title>Mucilaginibacter sp. HMF7410 genome sequencing and assembly.</title>
        <authorList>
            <person name="Kang H."/>
            <person name="Cha I."/>
            <person name="Kim H."/>
            <person name="Joh K."/>
        </authorList>
    </citation>
    <scope>NUCLEOTIDE SEQUENCE [LARGE SCALE GENOMIC DNA]</scope>
    <source>
        <strain evidence="7 8">HMF7410</strain>
    </source>
</reference>
<dbReference type="GO" id="GO:0006401">
    <property type="term" value="P:RNA catabolic process"/>
    <property type="evidence" value="ECO:0007669"/>
    <property type="project" value="InterPro"/>
</dbReference>
<evidence type="ECO:0000256" key="4">
    <source>
        <dbReference type="ARBA" id="ARBA00022759"/>
    </source>
</evidence>
<dbReference type="AlphaFoldDB" id="A0A7K1SXR9"/>
<protein>
    <recommendedName>
        <fullName evidence="6">Putative mRNA interferase YoeB</fullName>
    </recommendedName>
</protein>
<keyword evidence="2" id="KW-1277">Toxin-antitoxin system</keyword>
<dbReference type="Gene3D" id="3.30.2310.20">
    <property type="entry name" value="RelE-like"/>
    <property type="match status" value="1"/>
</dbReference>
<dbReference type="EMBL" id="WPIK01000007">
    <property type="protein sequence ID" value="MVN21810.1"/>
    <property type="molecule type" value="Genomic_DNA"/>
</dbReference>
<dbReference type="RefSeq" id="WP_157566453.1">
    <property type="nucleotide sequence ID" value="NZ_WPIK01000007.1"/>
</dbReference>
<name>A0A7K1SXR9_9SPHI</name>
<keyword evidence="4" id="KW-0255">Endonuclease</keyword>
<proteinExistence type="inferred from homology"/>
<evidence type="ECO:0000313" key="7">
    <source>
        <dbReference type="EMBL" id="MVN21810.1"/>
    </source>
</evidence>